<gene>
    <name evidence="6" type="ORF">Clacol_003453</name>
</gene>
<dbReference type="InterPro" id="IPR051380">
    <property type="entry name" value="pH-response_reg_palI/RIM9"/>
</dbReference>
<dbReference type="PANTHER" id="PTHR28013">
    <property type="entry name" value="PROTEIN DCV1-RELATED"/>
    <property type="match status" value="1"/>
</dbReference>
<dbReference type="GO" id="GO:0035838">
    <property type="term" value="C:growing cell tip"/>
    <property type="evidence" value="ECO:0007669"/>
    <property type="project" value="TreeGrafter"/>
</dbReference>
<name>A0AAV5A9L3_9AGAM</name>
<evidence type="ECO:0000256" key="4">
    <source>
        <dbReference type="ARBA" id="ARBA00023136"/>
    </source>
</evidence>
<dbReference type="GO" id="GO:0032153">
    <property type="term" value="C:cell division site"/>
    <property type="evidence" value="ECO:0007669"/>
    <property type="project" value="TreeGrafter"/>
</dbReference>
<dbReference type="PANTHER" id="PTHR28013:SF3">
    <property type="entry name" value="PROTEIN DCV1-RELATED"/>
    <property type="match status" value="1"/>
</dbReference>
<evidence type="ECO:0000313" key="6">
    <source>
        <dbReference type="EMBL" id="GJJ09231.1"/>
    </source>
</evidence>
<dbReference type="EMBL" id="BPWL01000004">
    <property type="protein sequence ID" value="GJJ09231.1"/>
    <property type="molecule type" value="Genomic_DNA"/>
</dbReference>
<evidence type="ECO:0000256" key="3">
    <source>
        <dbReference type="ARBA" id="ARBA00022989"/>
    </source>
</evidence>
<keyword evidence="2 5" id="KW-0812">Transmembrane</keyword>
<dbReference type="Pfam" id="PF06687">
    <property type="entry name" value="SUR7"/>
    <property type="match status" value="1"/>
</dbReference>
<comment type="caution">
    <text evidence="6">The sequence shown here is derived from an EMBL/GenBank/DDBJ whole genome shotgun (WGS) entry which is preliminary data.</text>
</comment>
<evidence type="ECO:0000256" key="1">
    <source>
        <dbReference type="ARBA" id="ARBA00004141"/>
    </source>
</evidence>
<dbReference type="GO" id="GO:0005886">
    <property type="term" value="C:plasma membrane"/>
    <property type="evidence" value="ECO:0007669"/>
    <property type="project" value="TreeGrafter"/>
</dbReference>
<proteinExistence type="predicted"/>
<reference evidence="6" key="1">
    <citation type="submission" date="2021-10" db="EMBL/GenBank/DDBJ databases">
        <title>De novo Genome Assembly of Clathrus columnatus (Basidiomycota, Fungi) Using Illumina and Nanopore Sequence Data.</title>
        <authorList>
            <person name="Ogiso-Tanaka E."/>
            <person name="Itagaki H."/>
            <person name="Hosoya T."/>
            <person name="Hosaka K."/>
        </authorList>
    </citation>
    <scope>NUCLEOTIDE SEQUENCE</scope>
    <source>
        <strain evidence="6">MO-923</strain>
    </source>
</reference>
<dbReference type="Proteomes" id="UP001050691">
    <property type="component" value="Unassembled WGS sequence"/>
</dbReference>
<evidence type="ECO:0000256" key="5">
    <source>
        <dbReference type="SAM" id="Phobius"/>
    </source>
</evidence>
<sequence>MARIFWTFASGVLFVAFVLQFITSISLPFLPALDIVHVNFDDTGGKVVVQSVEPVGSVEVLIQGPTNGQTERVQGSWTNGLAVHPVGFNVNPIVHYLFSNRHRIHSIPTFIDYPSRHLTLPDVRRNDRIAALVSYLAALLTLISFAIDIALLVLVQNAVGNLNDISAKTHFGAGFWLTLVSLILTFIGGSTVCFGRHRVRKARAAADAEKKMVETTVTPNEKVPFWKRPLRFRRSKDQTGPSGRLSSIIGLQMIVLELCLEASEEVNQGLKRSECFRKCQLDGTSGEVLTMTEWNNVRSGFPPKFGLQNLLTSVRGSQNEIISLARNGRTNCETKNCLRPWSHLRSGTSGYSRAEYYPHPEKAGLDNGYYGLLSAISYGYSLMISYARVSERNKEHFLSSHEYDDQISALSKESRLQPTKNSIRSKPELRIILFFGL</sequence>
<comment type="subcellular location">
    <subcellularLocation>
        <location evidence="1">Membrane</location>
        <topology evidence="1">Multi-pass membrane protein</topology>
    </subcellularLocation>
</comment>
<dbReference type="AlphaFoldDB" id="A0AAV5A9L3"/>
<feature type="transmembrane region" description="Helical" evidence="5">
    <location>
        <begin position="6"/>
        <end position="30"/>
    </location>
</feature>
<evidence type="ECO:0000256" key="2">
    <source>
        <dbReference type="ARBA" id="ARBA00022692"/>
    </source>
</evidence>
<accession>A0AAV5A9L3</accession>
<protein>
    <submittedName>
        <fullName evidence="6">Uncharacterized protein</fullName>
    </submittedName>
</protein>
<dbReference type="InterPro" id="IPR009571">
    <property type="entry name" value="SUR7/Rim9-like_fungi"/>
</dbReference>
<keyword evidence="7" id="KW-1185">Reference proteome</keyword>
<feature type="transmembrane region" description="Helical" evidence="5">
    <location>
        <begin position="132"/>
        <end position="155"/>
    </location>
</feature>
<organism evidence="6 7">
    <name type="scientific">Clathrus columnatus</name>
    <dbReference type="NCBI Taxonomy" id="1419009"/>
    <lineage>
        <taxon>Eukaryota</taxon>
        <taxon>Fungi</taxon>
        <taxon>Dikarya</taxon>
        <taxon>Basidiomycota</taxon>
        <taxon>Agaricomycotina</taxon>
        <taxon>Agaricomycetes</taxon>
        <taxon>Phallomycetidae</taxon>
        <taxon>Phallales</taxon>
        <taxon>Clathraceae</taxon>
        <taxon>Clathrus</taxon>
    </lineage>
</organism>
<feature type="transmembrane region" description="Helical" evidence="5">
    <location>
        <begin position="175"/>
        <end position="194"/>
    </location>
</feature>
<keyword evidence="3 5" id="KW-1133">Transmembrane helix</keyword>
<evidence type="ECO:0000313" key="7">
    <source>
        <dbReference type="Proteomes" id="UP001050691"/>
    </source>
</evidence>
<keyword evidence="4 5" id="KW-0472">Membrane</keyword>